<keyword evidence="3" id="KW-1185">Reference proteome</keyword>
<dbReference type="AlphaFoldDB" id="F8A1M3"/>
<dbReference type="EMBL" id="CP002665">
    <property type="protein sequence ID" value="AEI10544.1"/>
    <property type="molecule type" value="Genomic_DNA"/>
</dbReference>
<evidence type="ECO:0000313" key="2">
    <source>
        <dbReference type="EMBL" id="AEI10544.1"/>
    </source>
</evidence>
<dbReference type="PANTHER" id="PTHR30199">
    <property type="entry name" value="MFS FAMILY TRANSPORTER, PREDICTED SUBSTRATE BENZOATE"/>
    <property type="match status" value="1"/>
</dbReference>
<keyword evidence="1" id="KW-0812">Transmembrane</keyword>
<dbReference type="Proteomes" id="UP000000485">
    <property type="component" value="Chromosome"/>
</dbReference>
<dbReference type="GO" id="GO:0005886">
    <property type="term" value="C:plasma membrane"/>
    <property type="evidence" value="ECO:0007669"/>
    <property type="project" value="TreeGrafter"/>
</dbReference>
<dbReference type="OrthoDB" id="9813854at2"/>
<feature type="transmembrane region" description="Helical" evidence="1">
    <location>
        <begin position="300"/>
        <end position="319"/>
    </location>
</feature>
<dbReference type="KEGG" id="cga:Celgi_0010"/>
<dbReference type="STRING" id="593907.Celgi_0010"/>
<dbReference type="TCDB" id="2.A.46.1.4">
    <property type="family name" value="the benzoate:h+ symporter (bene) family"/>
</dbReference>
<dbReference type="eggNOG" id="COG3135">
    <property type="taxonomic scope" value="Bacteria"/>
</dbReference>
<feature type="transmembrane region" description="Helical" evidence="1">
    <location>
        <begin position="326"/>
        <end position="348"/>
    </location>
</feature>
<feature type="transmembrane region" description="Helical" evidence="1">
    <location>
        <begin position="100"/>
        <end position="118"/>
    </location>
</feature>
<proteinExistence type="predicted"/>
<reference evidence="3" key="1">
    <citation type="submission" date="2011-04" db="EMBL/GenBank/DDBJ databases">
        <title>Complete sequence of Cellvibrio gilvus ATCC 13127.</title>
        <authorList>
            <person name="Lucas S."/>
            <person name="Han J."/>
            <person name="Lapidus A."/>
            <person name="Cheng J.-F."/>
            <person name="Goodwin L."/>
            <person name="Pitluck S."/>
            <person name="Peters L."/>
            <person name="Munk A."/>
            <person name="Detter J.C."/>
            <person name="Han C."/>
            <person name="Tapia R."/>
            <person name="Land M."/>
            <person name="Hauser L."/>
            <person name="Kyrpides N."/>
            <person name="Ivanova N."/>
            <person name="Ovchinnikova G."/>
            <person name="Pagani I."/>
            <person name="Mead D."/>
            <person name="Brumm P."/>
            <person name="Woyke T."/>
        </authorList>
    </citation>
    <scope>NUCLEOTIDE SEQUENCE [LARGE SCALE GENOMIC DNA]</scope>
    <source>
        <strain evidence="3">ATCC 13127 / NRRL B-14078</strain>
    </source>
</reference>
<gene>
    <name evidence="2" type="ordered locus">Celgi_0010</name>
</gene>
<protein>
    <submittedName>
        <fullName evidence="2">Benzoate transporter</fullName>
    </submittedName>
</protein>
<dbReference type="InterPro" id="IPR004711">
    <property type="entry name" value="Benzoate_Transporter"/>
</dbReference>
<feature type="transmembrane region" description="Helical" evidence="1">
    <location>
        <begin position="75"/>
        <end position="94"/>
    </location>
</feature>
<feature type="transmembrane region" description="Helical" evidence="1">
    <location>
        <begin position="123"/>
        <end position="143"/>
    </location>
</feature>
<feature type="transmembrane region" description="Helical" evidence="1">
    <location>
        <begin position="49"/>
        <end position="68"/>
    </location>
</feature>
<dbReference type="NCBIfam" id="TIGR00843">
    <property type="entry name" value="benE"/>
    <property type="match status" value="1"/>
</dbReference>
<evidence type="ECO:0000256" key="1">
    <source>
        <dbReference type="SAM" id="Phobius"/>
    </source>
</evidence>
<evidence type="ECO:0000313" key="3">
    <source>
        <dbReference type="Proteomes" id="UP000000485"/>
    </source>
</evidence>
<feature type="transmembrane region" description="Helical" evidence="1">
    <location>
        <begin position="175"/>
        <end position="197"/>
    </location>
</feature>
<organism evidence="2 3">
    <name type="scientific">Cellulomonas gilvus (strain ATCC 13127 / NRRL B-14078)</name>
    <name type="common">Cellvibrio gilvus</name>
    <dbReference type="NCBI Taxonomy" id="593907"/>
    <lineage>
        <taxon>Bacteria</taxon>
        <taxon>Bacillati</taxon>
        <taxon>Actinomycetota</taxon>
        <taxon>Actinomycetes</taxon>
        <taxon>Micrococcales</taxon>
        <taxon>Cellulomonadaceae</taxon>
        <taxon>Cellulomonas</taxon>
    </lineage>
</organism>
<dbReference type="HOGENOM" id="CLU_041268_2_0_11"/>
<dbReference type="PANTHER" id="PTHR30199:SF0">
    <property type="entry name" value="INNER MEMBRANE PROTEIN YDCO"/>
    <property type="match status" value="1"/>
</dbReference>
<feature type="transmembrane region" description="Helical" evidence="1">
    <location>
        <begin position="255"/>
        <end position="280"/>
    </location>
</feature>
<feature type="transmembrane region" description="Helical" evidence="1">
    <location>
        <begin position="354"/>
        <end position="385"/>
    </location>
</feature>
<name>F8A1M3_CELGA</name>
<feature type="transmembrane region" description="Helical" evidence="1">
    <location>
        <begin position="21"/>
        <end position="43"/>
    </location>
</feature>
<keyword evidence="1" id="KW-0472">Membrane</keyword>
<feature type="transmembrane region" description="Helical" evidence="1">
    <location>
        <begin position="217"/>
        <end position="243"/>
    </location>
</feature>
<dbReference type="GO" id="GO:0042925">
    <property type="term" value="F:benzoate transmembrane transporter activity"/>
    <property type="evidence" value="ECO:0007669"/>
    <property type="project" value="InterPro"/>
</dbReference>
<dbReference type="Pfam" id="PF03594">
    <property type="entry name" value="BenE"/>
    <property type="match status" value="1"/>
</dbReference>
<feature type="transmembrane region" description="Helical" evidence="1">
    <location>
        <begin position="149"/>
        <end position="168"/>
    </location>
</feature>
<dbReference type="RefSeq" id="WP_013882074.1">
    <property type="nucleotide sequence ID" value="NC_015671.1"/>
</dbReference>
<accession>F8A1M3</accession>
<keyword evidence="1" id="KW-1133">Transmembrane helix</keyword>
<sequence>MTAPAPRTLTAARGQTTTTGIVTALVGFTSSFAVVLAGLRATGADPDQAAVGLVTLCVLQGAGTVWLSRRHRIPVTLAWSTPGAALLVAASGTASGWPAAVGAFAVTGLLIAATGLWARLGRLVAAIPVTLAQAMLAGVLLPLCLAPVHALTATPLVVAPVVAVWLVVHLLAPRWAAPAAFVVALGVALVVGVQDGTQSWPGLPSVTLTMPVLDGTALLGLALPLWIVTMASQNVPGVAVLAAAGYTAPWRPTMLLTGFGTVLGAPAGAHAVNLAAITAALPASPEAHPDPAERWRASAAAGWTYLVLAPLAPALVSLVAGGPPGLVESVAGLALLSTLAAALLAAVSDPDDRVAAVVALLLAASGVTIWGVGSAFWALVAGLLMRTALRASAARRGA</sequence>